<dbReference type="PROSITE" id="PS01091">
    <property type="entry name" value="TATD_3"/>
    <property type="match status" value="1"/>
</dbReference>
<feature type="binding site" evidence="5">
    <location>
        <position position="153"/>
    </location>
    <ligand>
        <name>a divalent metal cation</name>
        <dbReference type="ChEBI" id="CHEBI:60240"/>
        <label>2</label>
    </ligand>
</feature>
<keyword evidence="3" id="KW-0378">Hydrolase</keyword>
<keyword evidence="2 5" id="KW-0479">Metal-binding</keyword>
<name>A0A3M6T7P3_POCDA</name>
<dbReference type="InterPro" id="IPR032466">
    <property type="entry name" value="Metal_Hydrolase"/>
</dbReference>
<evidence type="ECO:0000256" key="2">
    <source>
        <dbReference type="ARBA" id="ARBA00022723"/>
    </source>
</evidence>
<evidence type="ECO:0000256" key="4">
    <source>
        <dbReference type="ARBA" id="ARBA00093287"/>
    </source>
</evidence>
<evidence type="ECO:0000256" key="1">
    <source>
        <dbReference type="ARBA" id="ARBA00009275"/>
    </source>
</evidence>
<feature type="binding site" evidence="5">
    <location>
        <position position="22"/>
    </location>
    <ligand>
        <name>a divalent metal cation</name>
        <dbReference type="ChEBI" id="CHEBI:60240"/>
        <label>1</label>
    </ligand>
</feature>
<dbReference type="GO" id="GO:0016788">
    <property type="term" value="F:hydrolase activity, acting on ester bonds"/>
    <property type="evidence" value="ECO:0007669"/>
    <property type="project" value="InterPro"/>
</dbReference>
<comment type="function">
    <text evidence="4">Exhibits 3'-exonuclease activities and apurinic/apyrimidinic (AP) endonuclease (in vitro). Show preferential AP endonuclease activity on double-stranded DNA substrates and 3'- exonuclease activity on single-stranded DNA.</text>
</comment>
<dbReference type="AlphaFoldDB" id="A0A3M6T7P3"/>
<evidence type="ECO:0000313" key="6">
    <source>
        <dbReference type="EMBL" id="RMX37343.1"/>
    </source>
</evidence>
<dbReference type="OMA" id="HTHLDMQ"/>
<dbReference type="GO" id="GO:0046872">
    <property type="term" value="F:metal ion binding"/>
    <property type="evidence" value="ECO:0007669"/>
    <property type="project" value="UniProtKB-KW"/>
</dbReference>
<dbReference type="Pfam" id="PF01026">
    <property type="entry name" value="TatD_DNase"/>
    <property type="match status" value="1"/>
</dbReference>
<sequence length="280" mass="31493">MADAFEIKLNSKEVCFVDCHAHISAKEFSEDVDVVIDEAKQAGVRAVVGVTEFKTEFTGMLKLHERYPDFIAPCLGVHPVQSLCPDRSATLEDLDGVEEFIRENHEKLVAIGEVGLDFTPRFISKEEDKDIQREVFSRQIKLALELNLPLNVHSRSAGRHVIEMLQQHGARNVLLHAFDGKPSNALKGVQQGYYFSIPPSIVRSPQKEKLVKNVPLSNLLLETDSPALAAEKQTRNEPKNIRISCEAIAQIKGIPVQTVYEETTKNALKLFPKLQRFIRK</sequence>
<feature type="binding site" evidence="5">
    <location>
        <position position="20"/>
    </location>
    <ligand>
        <name>a divalent metal cation</name>
        <dbReference type="ChEBI" id="CHEBI:60240"/>
        <label>1</label>
    </ligand>
</feature>
<keyword evidence="7" id="KW-1185">Reference proteome</keyword>
<evidence type="ECO:0000313" key="7">
    <source>
        <dbReference type="Proteomes" id="UP000275408"/>
    </source>
</evidence>
<dbReference type="Proteomes" id="UP000275408">
    <property type="component" value="Unassembled WGS sequence"/>
</dbReference>
<dbReference type="InterPro" id="IPR018228">
    <property type="entry name" value="DNase_TatD-rel_CS"/>
</dbReference>
<accession>A0A3M6T7P3</accession>
<dbReference type="OrthoDB" id="413993at2759"/>
<dbReference type="STRING" id="46731.A0A3M6T7P3"/>
<dbReference type="PANTHER" id="PTHR46317:SF1">
    <property type="entry name" value="HYDROLASE, TATD FAMILY"/>
    <property type="match status" value="1"/>
</dbReference>
<evidence type="ECO:0000256" key="3">
    <source>
        <dbReference type="ARBA" id="ARBA00022801"/>
    </source>
</evidence>
<feature type="binding site" evidence="5">
    <location>
        <position position="224"/>
    </location>
    <ligand>
        <name>a divalent metal cation</name>
        <dbReference type="ChEBI" id="CHEBI:60240"/>
        <label>1</label>
    </ligand>
</feature>
<organism evidence="6 7">
    <name type="scientific">Pocillopora damicornis</name>
    <name type="common">Cauliflower coral</name>
    <name type="synonym">Millepora damicornis</name>
    <dbReference type="NCBI Taxonomy" id="46731"/>
    <lineage>
        <taxon>Eukaryota</taxon>
        <taxon>Metazoa</taxon>
        <taxon>Cnidaria</taxon>
        <taxon>Anthozoa</taxon>
        <taxon>Hexacorallia</taxon>
        <taxon>Scleractinia</taxon>
        <taxon>Astrocoeniina</taxon>
        <taxon>Pocilloporidae</taxon>
        <taxon>Pocillopora</taxon>
    </lineage>
</organism>
<dbReference type="InterPro" id="IPR001130">
    <property type="entry name" value="TatD-like"/>
</dbReference>
<feature type="binding site" evidence="5">
    <location>
        <position position="113"/>
    </location>
    <ligand>
        <name>a divalent metal cation</name>
        <dbReference type="ChEBI" id="CHEBI:60240"/>
        <label>1</label>
    </ligand>
</feature>
<comment type="similarity">
    <text evidence="1">Belongs to the metallo-dependent hydrolases superfamily. TatD-type hydrolase family.</text>
</comment>
<comment type="caution">
    <text evidence="6">The sequence shown here is derived from an EMBL/GenBank/DDBJ whole genome shotgun (WGS) entry which is preliminary data.</text>
</comment>
<evidence type="ECO:0000256" key="5">
    <source>
        <dbReference type="PIRSR" id="PIRSR005902-1"/>
    </source>
</evidence>
<dbReference type="PANTHER" id="PTHR46317">
    <property type="entry name" value="HYDROLASE OF PHP SUPERFAMILY-RELATED PROTEIN"/>
    <property type="match status" value="1"/>
</dbReference>
<feature type="binding site" evidence="5">
    <location>
        <position position="176"/>
    </location>
    <ligand>
        <name>a divalent metal cation</name>
        <dbReference type="ChEBI" id="CHEBI:60240"/>
        <label>2</label>
    </ligand>
</feature>
<reference evidence="6 7" key="1">
    <citation type="journal article" date="2018" name="Sci. Rep.">
        <title>Comparative analysis of the Pocillopora damicornis genome highlights role of immune system in coral evolution.</title>
        <authorList>
            <person name="Cunning R."/>
            <person name="Bay R.A."/>
            <person name="Gillette P."/>
            <person name="Baker A.C."/>
            <person name="Traylor-Knowles N."/>
        </authorList>
    </citation>
    <scope>NUCLEOTIDE SEQUENCE [LARGE SCALE GENOMIC DNA]</scope>
    <source>
        <strain evidence="6">RSMAS</strain>
        <tissue evidence="6">Whole animal</tissue>
    </source>
</reference>
<dbReference type="EMBL" id="RCHS01004153">
    <property type="protein sequence ID" value="RMX37343.1"/>
    <property type="molecule type" value="Genomic_DNA"/>
</dbReference>
<gene>
    <name evidence="6" type="ORF">pdam_00015451</name>
</gene>
<dbReference type="PIRSF" id="PIRSF005902">
    <property type="entry name" value="DNase_TatD"/>
    <property type="match status" value="1"/>
</dbReference>
<dbReference type="SUPFAM" id="SSF51556">
    <property type="entry name" value="Metallo-dependent hydrolases"/>
    <property type="match status" value="1"/>
</dbReference>
<dbReference type="CDD" id="cd01310">
    <property type="entry name" value="TatD_DNAse"/>
    <property type="match status" value="1"/>
</dbReference>
<protein>
    <submittedName>
        <fullName evidence="6">Uncharacterized protein</fullName>
    </submittedName>
</protein>
<proteinExistence type="inferred from homology"/>
<dbReference type="Gene3D" id="3.20.20.140">
    <property type="entry name" value="Metal-dependent hydrolases"/>
    <property type="match status" value="1"/>
</dbReference>